<dbReference type="Pfam" id="PF13426">
    <property type="entry name" value="PAS_9"/>
    <property type="match status" value="1"/>
</dbReference>
<dbReference type="InterPro" id="IPR035965">
    <property type="entry name" value="PAS-like_dom_sf"/>
</dbReference>
<evidence type="ECO:0000313" key="3">
    <source>
        <dbReference type="Proteomes" id="UP001369086"/>
    </source>
</evidence>
<protein>
    <submittedName>
        <fullName evidence="2">Potassium voltage-gated channel subfamily H member 7-like isoform X1</fullName>
    </submittedName>
</protein>
<dbReference type="SUPFAM" id="SSF55785">
    <property type="entry name" value="PYP-like sensor domain (PAS domain)"/>
    <property type="match status" value="1"/>
</dbReference>
<name>A0ABR0ZK08_HUSHU</name>
<dbReference type="Gene3D" id="3.30.450.20">
    <property type="entry name" value="PAS domain"/>
    <property type="match status" value="1"/>
</dbReference>
<reference evidence="2 3" key="1">
    <citation type="submission" date="2021-05" db="EMBL/GenBank/DDBJ databases">
        <authorList>
            <person name="Zahm M."/>
            <person name="Klopp C."/>
            <person name="Cabau C."/>
            <person name="Kuhl H."/>
            <person name="Suciu R."/>
            <person name="Ciorpac M."/>
            <person name="Holostenco D."/>
            <person name="Gessner J."/>
            <person name="Wuertz S."/>
            <person name="Hohne C."/>
            <person name="Stock M."/>
            <person name="Gislard M."/>
            <person name="Lluch J."/>
            <person name="Milhes M."/>
            <person name="Lampietro C."/>
            <person name="Lopez Roques C."/>
            <person name="Donnadieu C."/>
            <person name="Du K."/>
            <person name="Schartl M."/>
            <person name="Guiguen Y."/>
        </authorList>
    </citation>
    <scope>NUCLEOTIDE SEQUENCE [LARGE SCALE GENOMIC DNA]</scope>
    <source>
        <strain evidence="2">Hh-F2</strain>
        <tissue evidence="2">Blood</tissue>
    </source>
</reference>
<proteinExistence type="predicted"/>
<dbReference type="EMBL" id="JAHFZB010000010">
    <property type="protein sequence ID" value="KAK6485111.1"/>
    <property type="molecule type" value="Genomic_DNA"/>
</dbReference>
<accession>A0ABR0ZK08</accession>
<dbReference type="InterPro" id="IPR000014">
    <property type="entry name" value="PAS"/>
</dbReference>
<dbReference type="CDD" id="cd00130">
    <property type="entry name" value="PAS"/>
    <property type="match status" value="1"/>
</dbReference>
<dbReference type="PANTHER" id="PTHR10217">
    <property type="entry name" value="VOLTAGE AND LIGAND GATED POTASSIUM CHANNEL"/>
    <property type="match status" value="1"/>
</dbReference>
<dbReference type="InterPro" id="IPR050818">
    <property type="entry name" value="KCNH_animal-type"/>
</dbReference>
<evidence type="ECO:0000259" key="1">
    <source>
        <dbReference type="Pfam" id="PF13426"/>
    </source>
</evidence>
<organism evidence="2 3">
    <name type="scientific">Huso huso</name>
    <name type="common">Beluga</name>
    <name type="synonym">Acipenser huso</name>
    <dbReference type="NCBI Taxonomy" id="61971"/>
    <lineage>
        <taxon>Eukaryota</taxon>
        <taxon>Metazoa</taxon>
        <taxon>Chordata</taxon>
        <taxon>Craniata</taxon>
        <taxon>Vertebrata</taxon>
        <taxon>Euteleostomi</taxon>
        <taxon>Actinopterygii</taxon>
        <taxon>Chondrostei</taxon>
        <taxon>Acipenseriformes</taxon>
        <taxon>Acipenseridae</taxon>
        <taxon>Huso</taxon>
    </lineage>
</organism>
<gene>
    <name evidence="2" type="ORF">HHUSO_G13054</name>
</gene>
<feature type="domain" description="PAS" evidence="1">
    <location>
        <begin position="37"/>
        <end position="128"/>
    </location>
</feature>
<dbReference type="PANTHER" id="PTHR10217:SF466">
    <property type="entry name" value="POTASSIUM VOLTAGE-GATED CHANNEL SUBFAMILY H MEMBER 7"/>
    <property type="match status" value="1"/>
</dbReference>
<dbReference type="Proteomes" id="UP001369086">
    <property type="component" value="Unassembled WGS sequence"/>
</dbReference>
<evidence type="ECO:0000313" key="2">
    <source>
        <dbReference type="EMBL" id="KAK6485111.1"/>
    </source>
</evidence>
<keyword evidence="3" id="KW-1185">Reference proteome</keyword>
<sequence>MPVRRGHVAPQNTFLGIIIRKFEGQNKKFIIANARVQNCAIIYCNDGFCEMTGFSRPDVMQKPCTCDFLHGPHTKRHDIAQVAQALLGSDERKVEITYHRKDESIFLCNTHIIPVKNQEGMVMMFILNFDYVLDEETSDFSERLNHTSPAKSEHRKGRFFRLRLAGLRLLGTSKQSLPQEDPDAVLVDSPKQSDDFVAMKHFKSPAKESCSPSDADDTKALIGSSHCPGLINESGPLDHSSPKHQWDRLYPDMLQSSRCLTHARSKESICSMRRASSVHDVEGFSTNSKNVFRDRHASEDNGRNIKVSRSWMAGGPFNHIKSSLLGSISPNFHPFLIPKK</sequence>
<comment type="caution">
    <text evidence="2">The sequence shown here is derived from an EMBL/GenBank/DDBJ whole genome shotgun (WGS) entry which is preliminary data.</text>
</comment>